<accession>A0A564SG27</accession>
<dbReference type="InterPro" id="IPR018484">
    <property type="entry name" value="FGGY_N"/>
</dbReference>
<name>A0A564SG27_9FIRM</name>
<proteinExistence type="inferred from homology"/>
<dbReference type="Gene3D" id="3.30.420.40">
    <property type="match status" value="2"/>
</dbReference>
<dbReference type="RefSeq" id="WP_144099859.1">
    <property type="nucleotide sequence ID" value="NZ_CABHNM010000016.1"/>
</dbReference>
<dbReference type="Pfam" id="PF02782">
    <property type="entry name" value="FGGY_C"/>
    <property type="match status" value="1"/>
</dbReference>
<organism evidence="6 7">
    <name type="scientific">Dorea longicatena</name>
    <dbReference type="NCBI Taxonomy" id="88431"/>
    <lineage>
        <taxon>Bacteria</taxon>
        <taxon>Bacillati</taxon>
        <taxon>Bacillota</taxon>
        <taxon>Clostridia</taxon>
        <taxon>Lachnospirales</taxon>
        <taxon>Lachnospiraceae</taxon>
        <taxon>Dorea</taxon>
    </lineage>
</organism>
<feature type="domain" description="Carbohydrate kinase FGGY C-terminal" evidence="5">
    <location>
        <begin position="251"/>
        <end position="424"/>
    </location>
</feature>
<evidence type="ECO:0000313" key="6">
    <source>
        <dbReference type="EMBL" id="VUW94116.1"/>
    </source>
</evidence>
<reference evidence="6 7" key="1">
    <citation type="submission" date="2019-07" db="EMBL/GenBank/DDBJ databases">
        <authorList>
            <person name="Hibberd C M."/>
            <person name="Gehrig L. J."/>
            <person name="Chang H.-W."/>
            <person name="Venkatesh S."/>
        </authorList>
    </citation>
    <scope>NUCLEOTIDE SEQUENCE [LARGE SCALE GENOMIC DNA]</scope>
    <source>
        <strain evidence="6">Dorea_longicatena_SSTS_Bg7063</strain>
    </source>
</reference>
<dbReference type="EMBL" id="CABHNM010000016">
    <property type="protein sequence ID" value="VUW94116.1"/>
    <property type="molecule type" value="Genomic_DNA"/>
</dbReference>
<dbReference type="AlphaFoldDB" id="A0A564SG27"/>
<dbReference type="EC" id="2.7.1.17" evidence="6"/>
<dbReference type="PANTHER" id="PTHR43095:SF5">
    <property type="entry name" value="XYLULOSE KINASE"/>
    <property type="match status" value="1"/>
</dbReference>
<protein>
    <submittedName>
        <fullName evidence="6">Xylulose kinase</fullName>
        <ecNumber evidence="6">2.7.1.17</ecNumber>
    </submittedName>
</protein>
<evidence type="ECO:0000259" key="5">
    <source>
        <dbReference type="Pfam" id="PF02782"/>
    </source>
</evidence>
<evidence type="ECO:0000256" key="3">
    <source>
        <dbReference type="ARBA" id="ARBA00022777"/>
    </source>
</evidence>
<evidence type="ECO:0000256" key="1">
    <source>
        <dbReference type="ARBA" id="ARBA00009156"/>
    </source>
</evidence>
<keyword evidence="2 6" id="KW-0808">Transferase</keyword>
<dbReference type="Proteomes" id="UP000398619">
    <property type="component" value="Unassembled WGS sequence"/>
</dbReference>
<dbReference type="PIRSF" id="PIRSF000538">
    <property type="entry name" value="GlpK"/>
    <property type="match status" value="1"/>
</dbReference>
<dbReference type="InterPro" id="IPR043129">
    <property type="entry name" value="ATPase_NBD"/>
</dbReference>
<comment type="similarity">
    <text evidence="1">Belongs to the FGGY kinase family.</text>
</comment>
<dbReference type="Pfam" id="PF00370">
    <property type="entry name" value="FGGY_N"/>
    <property type="match status" value="1"/>
</dbReference>
<evidence type="ECO:0000256" key="2">
    <source>
        <dbReference type="ARBA" id="ARBA00022679"/>
    </source>
</evidence>
<dbReference type="GO" id="GO:0004856">
    <property type="term" value="F:D-xylulokinase activity"/>
    <property type="evidence" value="ECO:0007669"/>
    <property type="project" value="UniProtKB-EC"/>
</dbReference>
<dbReference type="PANTHER" id="PTHR43095">
    <property type="entry name" value="SUGAR KINASE"/>
    <property type="match status" value="1"/>
</dbReference>
<gene>
    <name evidence="6" type="primary">xylB_1</name>
    <name evidence="6" type="ORF">DLSSTS7063_00565</name>
</gene>
<dbReference type="InterPro" id="IPR000577">
    <property type="entry name" value="Carb_kinase_FGGY"/>
</dbReference>
<feature type="domain" description="Carbohydrate kinase FGGY N-terminal" evidence="4">
    <location>
        <begin position="4"/>
        <end position="240"/>
    </location>
</feature>
<dbReference type="SUPFAM" id="SSF53067">
    <property type="entry name" value="Actin-like ATPase domain"/>
    <property type="match status" value="2"/>
</dbReference>
<evidence type="ECO:0000259" key="4">
    <source>
        <dbReference type="Pfam" id="PF00370"/>
    </source>
</evidence>
<keyword evidence="3 6" id="KW-0418">Kinase</keyword>
<dbReference type="InterPro" id="IPR018485">
    <property type="entry name" value="FGGY_C"/>
</dbReference>
<sequence length="480" mass="53788">MKQYLIGFDIGTLSSKSVLTDLDGNIISKFQSEHAIEVKHAGWQEESMEMWWNEFKAAIQQFLSIEEVTAESITAIGVTGLIPAMCPVTENGSVVRNAMLHTDVRAEEELLEINEKLPVQITHGHMLPKILWVKKHELENYQKISKVMVPHGFIAYKLTGKGTIDYDAASMIGGVFDEESLSWKPEVIESFGLNPEILPELNPANEVIGSVSAACAAETGLSEKTKVITGVGDTFASMLGGGAYNAKHFMIYLGTSGTSMYAEGSPKEYVACPHYGDGKAHFAGRIFSFGESILHLRNNLRYDNWDDLNCHLDEIEPGTEGLWYFPHYKLQTDASFFGPDAEFMMGYRGCHTQFHWYHAMLEGIAYNARYNIVNFSMPIEQINIFGGGANSKEICQMFADIIGRDLHYNPKSSTALGVAFLAGYGSGTIKVYKELTDTWFGDSTVIKPDQERMKKYERLYEKYEELRVQIMKLDSTTKEV</sequence>
<evidence type="ECO:0000313" key="7">
    <source>
        <dbReference type="Proteomes" id="UP000398619"/>
    </source>
</evidence>
<dbReference type="InterPro" id="IPR050406">
    <property type="entry name" value="FGGY_Carb_Kinase"/>
</dbReference>